<feature type="region of interest" description="Disordered" evidence="1">
    <location>
        <begin position="666"/>
        <end position="743"/>
    </location>
</feature>
<evidence type="ECO:0000256" key="1">
    <source>
        <dbReference type="SAM" id="MobiDB-lite"/>
    </source>
</evidence>
<feature type="compositionally biased region" description="Low complexity" evidence="1">
    <location>
        <begin position="714"/>
        <end position="735"/>
    </location>
</feature>
<keyword evidence="3" id="KW-1185">Reference proteome</keyword>
<dbReference type="AlphaFoldDB" id="A0A6A6P8T3"/>
<feature type="compositionally biased region" description="Low complexity" evidence="1">
    <location>
        <begin position="795"/>
        <end position="812"/>
    </location>
</feature>
<dbReference type="EMBL" id="MU001673">
    <property type="protein sequence ID" value="KAF2460289.1"/>
    <property type="molecule type" value="Genomic_DNA"/>
</dbReference>
<reference evidence="2" key="1">
    <citation type="journal article" date="2020" name="Stud. Mycol.">
        <title>101 Dothideomycetes genomes: a test case for predicting lifestyles and emergence of pathogens.</title>
        <authorList>
            <person name="Haridas S."/>
            <person name="Albert R."/>
            <person name="Binder M."/>
            <person name="Bloem J."/>
            <person name="Labutti K."/>
            <person name="Salamov A."/>
            <person name="Andreopoulos B."/>
            <person name="Baker S."/>
            <person name="Barry K."/>
            <person name="Bills G."/>
            <person name="Bluhm B."/>
            <person name="Cannon C."/>
            <person name="Castanera R."/>
            <person name="Culley D."/>
            <person name="Daum C."/>
            <person name="Ezra D."/>
            <person name="Gonzalez J."/>
            <person name="Henrissat B."/>
            <person name="Kuo A."/>
            <person name="Liang C."/>
            <person name="Lipzen A."/>
            <person name="Lutzoni F."/>
            <person name="Magnuson J."/>
            <person name="Mondo S."/>
            <person name="Nolan M."/>
            <person name="Ohm R."/>
            <person name="Pangilinan J."/>
            <person name="Park H.-J."/>
            <person name="Ramirez L."/>
            <person name="Alfaro M."/>
            <person name="Sun H."/>
            <person name="Tritt A."/>
            <person name="Yoshinaga Y."/>
            <person name="Zwiers L.-H."/>
            <person name="Turgeon B."/>
            <person name="Goodwin S."/>
            <person name="Spatafora J."/>
            <person name="Crous P."/>
            <person name="Grigoriev I."/>
        </authorList>
    </citation>
    <scope>NUCLEOTIDE SEQUENCE</scope>
    <source>
        <strain evidence="2">ATCC 16933</strain>
    </source>
</reference>
<evidence type="ECO:0000313" key="2">
    <source>
        <dbReference type="EMBL" id="KAF2460289.1"/>
    </source>
</evidence>
<dbReference type="OrthoDB" id="10251048at2759"/>
<organism evidence="2 3">
    <name type="scientific">Lineolata rhizophorae</name>
    <dbReference type="NCBI Taxonomy" id="578093"/>
    <lineage>
        <taxon>Eukaryota</taxon>
        <taxon>Fungi</taxon>
        <taxon>Dikarya</taxon>
        <taxon>Ascomycota</taxon>
        <taxon>Pezizomycotina</taxon>
        <taxon>Dothideomycetes</taxon>
        <taxon>Dothideomycetes incertae sedis</taxon>
        <taxon>Lineolatales</taxon>
        <taxon>Lineolataceae</taxon>
        <taxon>Lineolata</taxon>
    </lineage>
</organism>
<proteinExistence type="predicted"/>
<protein>
    <submittedName>
        <fullName evidence="2">Uncharacterized protein</fullName>
    </submittedName>
</protein>
<accession>A0A6A6P8T3</accession>
<name>A0A6A6P8T3_9PEZI</name>
<feature type="compositionally biased region" description="Polar residues" evidence="1">
    <location>
        <begin position="82"/>
        <end position="96"/>
    </location>
</feature>
<gene>
    <name evidence="2" type="ORF">BDY21DRAFT_160784</name>
</gene>
<feature type="region of interest" description="Disordered" evidence="1">
    <location>
        <begin position="787"/>
        <end position="833"/>
    </location>
</feature>
<dbReference type="Proteomes" id="UP000799766">
    <property type="component" value="Unassembled WGS sequence"/>
</dbReference>
<feature type="region of interest" description="Disordered" evidence="1">
    <location>
        <begin position="20"/>
        <end position="113"/>
    </location>
</feature>
<evidence type="ECO:0000313" key="3">
    <source>
        <dbReference type="Proteomes" id="UP000799766"/>
    </source>
</evidence>
<sequence>MSGCTFADMARLGIRGNQNGELFDGDAPPSSAQVPLSGLIKFKPKRSGKKGPWGPAEMDPLDAQYSDSPSMGSARPVGPAGQNGTSSFSRPRSTYAQLRPKPRDAPRASDATAAQIQEQEYNAQVKQTFGDLPSLADFRITSGAYEGEVSFCRLANGDISAQQWFYGSWSNIGQYSRFRLRIEGQLQTESLLNYSQKLSVPHNSLAYFYAIAKQREPADYSQETEETAERTKRISTLLTMDQNQISQEKPRGNDAMKAAMGGNNEFTSFTAISRTDNDDFPTLSQLQKQFNGIRNPGADDPFVSSPASQRMSQQFRSALAKENLGNSGSFLQGRFAMANLDASLHTTYGPPKGANDETIKPSGSKFQAQDYMRSYLDRLADSTATRSGMPGRTVLHDPMKHSPNGGQPICTAPVISSQPALLPPFSSDTPQKPVVKIPSANANMQRKNPFHSDAAKNPIDEDLRNRLIDLIGNEPEPQTFNGPFFTDSQAHQDKLQKSEERAVQRFGKTKIPGHNSSIQTMLKPALENLLSYVTEGHNPENFNPFKPPKSDYVDRSEAGMKSFFNASEQSLGGYDPTRFTFNTRASGAQVHGGATFANHPHTDLAFGGNVFRTNSSTSGSDAPCRIGHGANINNATAPRSTAPDGNVAGLAGLGLLGVEGFTLGGHSSSGTAPDGIRAGGISSGSNTPDRVPPGGNTASNAPPGFVAPGFVARGGSVSGVQSLSSPSGGDNNGSGIPPPPGFAALTSYASNGQTFGNSTPLGHGFGSTTTSGYAFDRCTHDGHNFGDPTAGIQLSDSPTPGGYTSGSTGSHGKAARNNSFGAQKHKSSFSNYATSPRLHGGFADLRFGPHRKM</sequence>